<gene>
    <name evidence="1" type="ORF">MarDSR_461</name>
</gene>
<organism evidence="1">
    <name type="scientific">Marseillevirus sp</name>
    <dbReference type="NCBI Taxonomy" id="2809551"/>
    <lineage>
        <taxon>Viruses</taxon>
        <taxon>Varidnaviria</taxon>
        <taxon>Bamfordvirae</taxon>
        <taxon>Nucleocytoviricota</taxon>
        <taxon>Megaviricetes</taxon>
        <taxon>Pimascovirales</taxon>
        <taxon>Pimascovirales incertae sedis</taxon>
        <taxon>Marseilleviridae</taxon>
        <taxon>Marseillevirus</taxon>
    </lineage>
</organism>
<accession>A0AA96EN22</accession>
<reference evidence="1" key="1">
    <citation type="submission" date="2023-07" db="EMBL/GenBank/DDBJ databases">
        <authorList>
            <person name="Xia Y."/>
        </authorList>
    </citation>
    <scope>NUCLEOTIDE SEQUENCE</scope>
    <source>
        <strain evidence="1">E</strain>
    </source>
</reference>
<dbReference type="Pfam" id="PF19229">
    <property type="entry name" value="DUF5882"/>
    <property type="match status" value="1"/>
</dbReference>
<sequence length="198" mass="23171">MDQDIGLWVDGLQYVWDDKESSRLYIVAKETLVVDSNNRVSRISAGKKLFLFPMPKDCERKLAGVYTGPLNLKEIQKKFGQNSLRMEGQVTFLLKKPKYADTFWFGQHTRTAIPNAFYGKDPKSVKSPIVNTKTWDTFENIWDIQKKKRLTKLQAMQLHQSMIERKGDYKYFWQTFKDKSAMDLGRQISFASFAFFLL</sequence>
<dbReference type="EMBL" id="OR343189">
    <property type="protein sequence ID" value="WNL50500.1"/>
    <property type="molecule type" value="Genomic_DNA"/>
</dbReference>
<evidence type="ECO:0000313" key="1">
    <source>
        <dbReference type="EMBL" id="WNL50500.1"/>
    </source>
</evidence>
<dbReference type="InterPro" id="IPR045356">
    <property type="entry name" value="DUF5882"/>
</dbReference>
<name>A0AA96EN22_9VIRU</name>
<proteinExistence type="predicted"/>
<protein>
    <submittedName>
        <fullName evidence="1">Uncharacterized protein</fullName>
    </submittedName>
</protein>